<dbReference type="AlphaFoldDB" id="A0A7T0KGC2"/>
<evidence type="ECO:0000259" key="1">
    <source>
        <dbReference type="PROSITE" id="PS50995"/>
    </source>
</evidence>
<dbReference type="PANTHER" id="PTHR33164:SF101">
    <property type="entry name" value="TRANSCRIPTIONAL REPRESSOR MPRA"/>
    <property type="match status" value="1"/>
</dbReference>
<dbReference type="InterPro" id="IPR000835">
    <property type="entry name" value="HTH_MarR-typ"/>
</dbReference>
<sequence>MPSAPDPLAEAHRQWTNHFSADGADGLATVTSAAHIARLLRQGAEDALAPYNISYAHFELLTLVMWSRSGGLPMNKISSRLQLPPASLTHTVGKLEKAGLVARVPDPKDKRSLLVCITDQGIALAAAAGPALNAFYESLSLTAGEQTQLQQVAKKLRQQAGELAKDSPSA</sequence>
<dbReference type="GO" id="GO:0003700">
    <property type="term" value="F:DNA-binding transcription factor activity"/>
    <property type="evidence" value="ECO:0007669"/>
    <property type="project" value="InterPro"/>
</dbReference>
<organism evidence="2 3">
    <name type="scientific">Corynebacterium lizhenjunii</name>
    <dbReference type="NCBI Taxonomy" id="2709394"/>
    <lineage>
        <taxon>Bacteria</taxon>
        <taxon>Bacillati</taxon>
        <taxon>Actinomycetota</taxon>
        <taxon>Actinomycetes</taxon>
        <taxon>Mycobacteriales</taxon>
        <taxon>Corynebacteriaceae</taxon>
        <taxon>Corynebacterium</taxon>
    </lineage>
</organism>
<dbReference type="SUPFAM" id="SSF46785">
    <property type="entry name" value="Winged helix' DNA-binding domain"/>
    <property type="match status" value="1"/>
</dbReference>
<dbReference type="InterPro" id="IPR036390">
    <property type="entry name" value="WH_DNA-bd_sf"/>
</dbReference>
<dbReference type="InterPro" id="IPR039422">
    <property type="entry name" value="MarR/SlyA-like"/>
</dbReference>
<accession>A0A7T0KGC2</accession>
<dbReference type="PANTHER" id="PTHR33164">
    <property type="entry name" value="TRANSCRIPTIONAL REGULATOR, MARR FAMILY"/>
    <property type="match status" value="1"/>
</dbReference>
<dbReference type="Gene3D" id="1.10.10.10">
    <property type="entry name" value="Winged helix-like DNA-binding domain superfamily/Winged helix DNA-binding domain"/>
    <property type="match status" value="1"/>
</dbReference>
<dbReference type="PRINTS" id="PR00598">
    <property type="entry name" value="HTHMARR"/>
</dbReference>
<dbReference type="KEGG" id="cliz:G7Y31_03840"/>
<evidence type="ECO:0000313" key="3">
    <source>
        <dbReference type="Proteomes" id="UP000594681"/>
    </source>
</evidence>
<dbReference type="EMBL" id="CP064954">
    <property type="protein sequence ID" value="QPK80288.1"/>
    <property type="molecule type" value="Genomic_DNA"/>
</dbReference>
<feature type="domain" description="HTH marR-type" evidence="1">
    <location>
        <begin position="26"/>
        <end position="158"/>
    </location>
</feature>
<proteinExistence type="predicted"/>
<dbReference type="PROSITE" id="PS50995">
    <property type="entry name" value="HTH_MARR_2"/>
    <property type="match status" value="1"/>
</dbReference>
<reference evidence="2 3" key="1">
    <citation type="submission" date="2020-11" db="EMBL/GenBank/DDBJ databases">
        <title>Corynebacterium sp. ZJ-599.</title>
        <authorList>
            <person name="Zhou J."/>
        </authorList>
    </citation>
    <scope>NUCLEOTIDE SEQUENCE [LARGE SCALE GENOMIC DNA]</scope>
    <source>
        <strain evidence="2 3">ZJ-599</strain>
    </source>
</reference>
<dbReference type="SMART" id="SM00347">
    <property type="entry name" value="HTH_MARR"/>
    <property type="match status" value="1"/>
</dbReference>
<dbReference type="InterPro" id="IPR036388">
    <property type="entry name" value="WH-like_DNA-bd_sf"/>
</dbReference>
<protein>
    <submittedName>
        <fullName evidence="2">MarR family transcriptional regulator</fullName>
    </submittedName>
</protein>
<dbReference type="Proteomes" id="UP000594681">
    <property type="component" value="Chromosome"/>
</dbReference>
<keyword evidence="3" id="KW-1185">Reference proteome</keyword>
<dbReference type="Pfam" id="PF01047">
    <property type="entry name" value="MarR"/>
    <property type="match status" value="1"/>
</dbReference>
<gene>
    <name evidence="2" type="ORF">G7Y31_03840</name>
</gene>
<name>A0A7T0KGC2_9CORY</name>
<dbReference type="GO" id="GO:0006950">
    <property type="term" value="P:response to stress"/>
    <property type="evidence" value="ECO:0007669"/>
    <property type="project" value="TreeGrafter"/>
</dbReference>
<evidence type="ECO:0000313" key="2">
    <source>
        <dbReference type="EMBL" id="QPK80288.1"/>
    </source>
</evidence>